<dbReference type="PANTHER" id="PTHR31807:SF38">
    <property type="entry name" value="QWRF MOTIF-CONTAINING PROTEIN 9"/>
    <property type="match status" value="1"/>
</dbReference>
<dbReference type="STRING" id="57577.A0A2K3NXJ6"/>
<feature type="compositionally biased region" description="Low complexity" evidence="2">
    <location>
        <begin position="383"/>
        <end position="400"/>
    </location>
</feature>
<protein>
    <recommendedName>
        <fullName evidence="5">QWRF motif-containing protein 2-like</fullName>
    </recommendedName>
</protein>
<dbReference type="GO" id="GO:0008017">
    <property type="term" value="F:microtubule binding"/>
    <property type="evidence" value="ECO:0007669"/>
    <property type="project" value="TreeGrafter"/>
</dbReference>
<feature type="region of interest" description="Disordered" evidence="2">
    <location>
        <begin position="245"/>
        <end position="301"/>
    </location>
</feature>
<feature type="compositionally biased region" description="Basic and acidic residues" evidence="2">
    <location>
        <begin position="249"/>
        <end position="260"/>
    </location>
</feature>
<dbReference type="Pfam" id="PF04484">
    <property type="entry name" value="QWRF"/>
    <property type="match status" value="1"/>
</dbReference>
<accession>A0A2K3NXJ6</accession>
<feature type="compositionally biased region" description="Polar residues" evidence="2">
    <location>
        <begin position="68"/>
        <end position="80"/>
    </location>
</feature>
<dbReference type="AlphaFoldDB" id="A0A2K3NXJ6"/>
<dbReference type="PANTHER" id="PTHR31807">
    <property type="entry name" value="AUGMIN FAMILY MEMBER"/>
    <property type="match status" value="1"/>
</dbReference>
<evidence type="ECO:0000256" key="1">
    <source>
        <dbReference type="ARBA" id="ARBA00010016"/>
    </source>
</evidence>
<feature type="compositionally biased region" description="Low complexity" evidence="2">
    <location>
        <begin position="7"/>
        <end position="16"/>
    </location>
</feature>
<feature type="region of interest" description="Disordered" evidence="2">
    <location>
        <begin position="349"/>
        <end position="404"/>
    </location>
</feature>
<dbReference type="InterPro" id="IPR007573">
    <property type="entry name" value="QWRF"/>
</dbReference>
<evidence type="ECO:0000313" key="3">
    <source>
        <dbReference type="EMBL" id="PNY07760.1"/>
    </source>
</evidence>
<gene>
    <name evidence="3" type="ORF">L195_g004264</name>
</gene>
<organism evidence="3 4">
    <name type="scientific">Trifolium pratense</name>
    <name type="common">Red clover</name>
    <dbReference type="NCBI Taxonomy" id="57577"/>
    <lineage>
        <taxon>Eukaryota</taxon>
        <taxon>Viridiplantae</taxon>
        <taxon>Streptophyta</taxon>
        <taxon>Embryophyta</taxon>
        <taxon>Tracheophyta</taxon>
        <taxon>Spermatophyta</taxon>
        <taxon>Magnoliopsida</taxon>
        <taxon>eudicotyledons</taxon>
        <taxon>Gunneridae</taxon>
        <taxon>Pentapetalae</taxon>
        <taxon>rosids</taxon>
        <taxon>fabids</taxon>
        <taxon>Fabales</taxon>
        <taxon>Fabaceae</taxon>
        <taxon>Papilionoideae</taxon>
        <taxon>50 kb inversion clade</taxon>
        <taxon>NPAAA clade</taxon>
        <taxon>Hologalegina</taxon>
        <taxon>IRL clade</taxon>
        <taxon>Trifolieae</taxon>
        <taxon>Trifolium</taxon>
    </lineage>
</organism>
<evidence type="ECO:0008006" key="5">
    <source>
        <dbReference type="Google" id="ProtNLM"/>
    </source>
</evidence>
<name>A0A2K3NXJ6_TRIPR</name>
<dbReference type="GO" id="GO:0005737">
    <property type="term" value="C:cytoplasm"/>
    <property type="evidence" value="ECO:0007669"/>
    <property type="project" value="TreeGrafter"/>
</dbReference>
<feature type="region of interest" description="Disordered" evidence="2">
    <location>
        <begin position="142"/>
        <end position="196"/>
    </location>
</feature>
<dbReference type="EMBL" id="ASHM01002080">
    <property type="protein sequence ID" value="PNY07760.1"/>
    <property type="molecule type" value="Genomic_DNA"/>
</dbReference>
<reference evidence="3 4" key="1">
    <citation type="journal article" date="2014" name="Am. J. Bot.">
        <title>Genome assembly and annotation for red clover (Trifolium pratense; Fabaceae).</title>
        <authorList>
            <person name="Istvanek J."/>
            <person name="Jaros M."/>
            <person name="Krenek A."/>
            <person name="Repkova J."/>
        </authorList>
    </citation>
    <scope>NUCLEOTIDE SEQUENCE [LARGE SCALE GENOMIC DNA]</scope>
    <source>
        <strain evidence="4">cv. Tatra</strain>
        <tissue evidence="3">Young leaves</tissue>
    </source>
</reference>
<evidence type="ECO:0000256" key="2">
    <source>
        <dbReference type="SAM" id="MobiDB-lite"/>
    </source>
</evidence>
<feature type="compositionally biased region" description="Low complexity" evidence="2">
    <location>
        <begin position="81"/>
        <end position="93"/>
    </location>
</feature>
<dbReference type="GO" id="GO:0005880">
    <property type="term" value="C:nuclear microtubule"/>
    <property type="evidence" value="ECO:0007669"/>
    <property type="project" value="TreeGrafter"/>
</dbReference>
<feature type="compositionally biased region" description="Polar residues" evidence="2">
    <location>
        <begin position="278"/>
        <end position="291"/>
    </location>
</feature>
<feature type="compositionally biased region" description="Low complexity" evidence="2">
    <location>
        <begin position="44"/>
        <end position="67"/>
    </location>
</feature>
<dbReference type="GO" id="GO:0051225">
    <property type="term" value="P:spindle assembly"/>
    <property type="evidence" value="ECO:0007669"/>
    <property type="project" value="TreeGrafter"/>
</dbReference>
<dbReference type="Proteomes" id="UP000236291">
    <property type="component" value="Unassembled WGS sequence"/>
</dbReference>
<sequence>MVTAISTTKNTKRAPTPTRPPLLPSESDNAIAPPRKPKAREVTSRYMSSSSSCSSSSFVSPPIRSNSPLVTRTVNLNRQKSTPSSATTVTVTPLMKRSQSVERRRQGTPRPNGETPVAQKMLFTSTRSLSVSFQGESFSFQVSKAKPPPATQSLRKGTPERRKVTAATVTTPTIGRGRMNGNSVQTENSNSNSNSILKSMDQHRWPAKSKQNQPNFMNRSLDCGVSLRNSNGTGNNVVRSLRNSLLDPRASHDGTLRLESNKNCGSEPEIETELVPSDNESVTSGSSSGAQCNGGGQPQRASRAIVVPARFWQEATNPLRRQVDLPSPKNGNKLIIPPKLLVQKKSVLDSPAMSPRGTVNNRLQGSPIRSAVRPVSPSKLATPSPWSPSRGVSPSRGRNGVASNLSSRFVNEPSVLSFAVDVPRGKNGENRIVDAHLLRLLHNRLMQWRFVNARADASLSVQTLNAEKSLYDAWVATSKLRESVIAKRTELQMLKQHFKLISILNEQMIYLEDWAILDRTYSGSLSGATEALKASTLRLPVFGGAKIDLLNLKEAICSAMDVMQAMASSICLLLPKVVHVKSLVVEVVNLSAKERCLLDECQDLLSMIRTMQVRESSLISHTIQMKCLPRSQQ</sequence>
<proteinExistence type="inferred from homology"/>
<comment type="similarity">
    <text evidence="1">Belongs to the QWRF family.</text>
</comment>
<reference evidence="3 4" key="2">
    <citation type="journal article" date="2017" name="Front. Plant Sci.">
        <title>Gene Classification and Mining of Molecular Markers Useful in Red Clover (Trifolium pratense) Breeding.</title>
        <authorList>
            <person name="Istvanek J."/>
            <person name="Dluhosova J."/>
            <person name="Dluhos P."/>
            <person name="Patkova L."/>
            <person name="Nedelnik J."/>
            <person name="Repkova J."/>
        </authorList>
    </citation>
    <scope>NUCLEOTIDE SEQUENCE [LARGE SCALE GENOMIC DNA]</scope>
    <source>
        <strain evidence="4">cv. Tatra</strain>
        <tissue evidence="3">Young leaves</tissue>
    </source>
</reference>
<comment type="caution">
    <text evidence="3">The sequence shown here is derived from an EMBL/GenBank/DDBJ whole genome shotgun (WGS) entry which is preliminary data.</text>
</comment>
<feature type="region of interest" description="Disordered" evidence="2">
    <location>
        <begin position="1"/>
        <end position="116"/>
    </location>
</feature>
<evidence type="ECO:0000313" key="4">
    <source>
        <dbReference type="Proteomes" id="UP000236291"/>
    </source>
</evidence>